<reference evidence="1" key="1">
    <citation type="submission" date="2024-07" db="EMBL/GenBank/DDBJ databases">
        <title>Complete genome sequence of Prevotella sp. YM-2024 GTC17254.</title>
        <authorList>
            <person name="Hayashi M."/>
            <person name="Muto Y."/>
            <person name="Tanaka K."/>
            <person name="Niwa H."/>
        </authorList>
    </citation>
    <scope>NUCLEOTIDE SEQUENCE</scope>
    <source>
        <strain evidence="1">GTC17254</strain>
    </source>
</reference>
<protein>
    <submittedName>
        <fullName evidence="1">Uncharacterized protein</fullName>
    </submittedName>
</protein>
<gene>
    <name evidence="1" type="ORF">GTC17254_16580</name>
</gene>
<name>A0AB33J1P4_9BACT</name>
<sequence>MSTLRIYLFYKTDAWLSTDSRELVYIGEDFVDACTQLVTHKRITEEDVKQLMNFRQTQCNNRGWEWIVDEQRVNAFAE</sequence>
<dbReference type="AlphaFoldDB" id="A0AB33J1P4"/>
<evidence type="ECO:0000313" key="1">
    <source>
        <dbReference type="EMBL" id="BFO74061.1"/>
    </source>
</evidence>
<proteinExistence type="predicted"/>
<accession>A0AB33J1P4</accession>
<dbReference type="EMBL" id="AP035786">
    <property type="protein sequence ID" value="BFO74061.1"/>
    <property type="molecule type" value="Genomic_DNA"/>
</dbReference>
<organism evidence="1">
    <name type="scientific">Prevotella sp. GTC17254</name>
    <dbReference type="NCBI Taxonomy" id="3236794"/>
    <lineage>
        <taxon>Bacteria</taxon>
        <taxon>Pseudomonadati</taxon>
        <taxon>Bacteroidota</taxon>
        <taxon>Bacteroidia</taxon>
        <taxon>Bacteroidales</taxon>
        <taxon>Prevotellaceae</taxon>
        <taxon>Prevotella</taxon>
    </lineage>
</organism>